<organism evidence="1 2">
    <name type="scientific">Stentor coeruleus</name>
    <dbReference type="NCBI Taxonomy" id="5963"/>
    <lineage>
        <taxon>Eukaryota</taxon>
        <taxon>Sar</taxon>
        <taxon>Alveolata</taxon>
        <taxon>Ciliophora</taxon>
        <taxon>Postciliodesmatophora</taxon>
        <taxon>Heterotrichea</taxon>
        <taxon>Heterotrichida</taxon>
        <taxon>Stentoridae</taxon>
        <taxon>Stentor</taxon>
    </lineage>
</organism>
<dbReference type="OrthoDB" id="325682at2759"/>
<dbReference type="Gene3D" id="1.10.472.10">
    <property type="entry name" value="Cyclin-like"/>
    <property type="match status" value="1"/>
</dbReference>
<keyword evidence="2" id="KW-1185">Reference proteome</keyword>
<dbReference type="EMBL" id="MPUH01000112">
    <property type="protein sequence ID" value="OMJ90045.1"/>
    <property type="molecule type" value="Genomic_DNA"/>
</dbReference>
<sequence length="188" mass="21582">MSLTIGFASILNTRLEKNTSNSIDSETLSQFSLPRPLPMRLDIFIDHFLYQLSLSEDFLVNAFLIVENFLDNINQNNIHKILFTALVLVYKFFTDSPVANNCLEKIGLLKKGELGKLELIMLEKINWTIKFNSVEVVYEKLVNEGKNKDIQNKDIEDDDDEEIDDDETNYTEYGSNCSFSELGAFFSN</sequence>
<dbReference type="SUPFAM" id="SSF47954">
    <property type="entry name" value="Cyclin-like"/>
    <property type="match status" value="1"/>
</dbReference>
<gene>
    <name evidence="1" type="ORF">SteCoe_7727</name>
</gene>
<dbReference type="AlphaFoldDB" id="A0A1R2CM45"/>
<dbReference type="GO" id="GO:0019901">
    <property type="term" value="F:protein kinase binding"/>
    <property type="evidence" value="ECO:0007669"/>
    <property type="project" value="InterPro"/>
</dbReference>
<protein>
    <recommendedName>
        <fullName evidence="3">Cyclin N-terminal domain-containing protein</fullName>
    </recommendedName>
</protein>
<accession>A0A1R2CM45</accession>
<reference evidence="1 2" key="1">
    <citation type="submission" date="2016-11" db="EMBL/GenBank/DDBJ databases">
        <title>The macronuclear genome of Stentor coeruleus: a giant cell with tiny introns.</title>
        <authorList>
            <person name="Slabodnick M."/>
            <person name="Ruby J.G."/>
            <person name="Reiff S.B."/>
            <person name="Swart E.C."/>
            <person name="Gosai S."/>
            <person name="Prabakaran S."/>
            <person name="Witkowska E."/>
            <person name="Larue G.E."/>
            <person name="Fisher S."/>
            <person name="Freeman R.M."/>
            <person name="Gunawardena J."/>
            <person name="Chu W."/>
            <person name="Stover N.A."/>
            <person name="Gregory B.D."/>
            <person name="Nowacki M."/>
            <person name="Derisi J."/>
            <person name="Roy S.W."/>
            <person name="Marshall W.F."/>
            <person name="Sood P."/>
        </authorList>
    </citation>
    <scope>NUCLEOTIDE SEQUENCE [LARGE SCALE GENOMIC DNA]</scope>
    <source>
        <strain evidence="1">WM001</strain>
    </source>
</reference>
<evidence type="ECO:0008006" key="3">
    <source>
        <dbReference type="Google" id="ProtNLM"/>
    </source>
</evidence>
<comment type="caution">
    <text evidence="1">The sequence shown here is derived from an EMBL/GenBank/DDBJ whole genome shotgun (WGS) entry which is preliminary data.</text>
</comment>
<dbReference type="Proteomes" id="UP000187209">
    <property type="component" value="Unassembled WGS sequence"/>
</dbReference>
<dbReference type="InterPro" id="IPR036915">
    <property type="entry name" value="Cyclin-like_sf"/>
</dbReference>
<evidence type="ECO:0000313" key="1">
    <source>
        <dbReference type="EMBL" id="OMJ90045.1"/>
    </source>
</evidence>
<dbReference type="Pfam" id="PF08613">
    <property type="entry name" value="Cyclin"/>
    <property type="match status" value="1"/>
</dbReference>
<name>A0A1R2CM45_9CILI</name>
<dbReference type="InterPro" id="IPR013922">
    <property type="entry name" value="Cyclin_PHO80-like"/>
</dbReference>
<evidence type="ECO:0000313" key="2">
    <source>
        <dbReference type="Proteomes" id="UP000187209"/>
    </source>
</evidence>
<proteinExistence type="predicted"/>